<feature type="compositionally biased region" description="Basic residues" evidence="3">
    <location>
        <begin position="464"/>
        <end position="483"/>
    </location>
</feature>
<evidence type="ECO:0000259" key="4">
    <source>
        <dbReference type="SMART" id="SM00385"/>
    </source>
</evidence>
<dbReference type="FunFam" id="1.10.472.10:FF:000016">
    <property type="entry name" value="cyclin-L1 isoform X1"/>
    <property type="match status" value="1"/>
</dbReference>
<dbReference type="PANTHER" id="PTHR10026">
    <property type="entry name" value="CYCLIN"/>
    <property type="match status" value="1"/>
</dbReference>
<keyword evidence="7" id="KW-1185">Reference proteome</keyword>
<feature type="domain" description="Cyclin-like" evidence="4">
    <location>
        <begin position="247"/>
        <end position="334"/>
    </location>
</feature>
<dbReference type="InterPro" id="IPR036915">
    <property type="entry name" value="Cyclin-like_sf"/>
</dbReference>
<name>A0AAD4PR14_9MUSC</name>
<dbReference type="InterPro" id="IPR013763">
    <property type="entry name" value="Cyclin-like_dom"/>
</dbReference>
<evidence type="ECO:0000256" key="1">
    <source>
        <dbReference type="ARBA" id="ARBA00023127"/>
    </source>
</evidence>
<dbReference type="AlphaFoldDB" id="A0AAD4PR14"/>
<feature type="region of interest" description="Disordered" evidence="3">
    <location>
        <begin position="49"/>
        <end position="83"/>
    </location>
</feature>
<dbReference type="CDD" id="cd20533">
    <property type="entry name" value="CYCLIN_CCNL_rpt2"/>
    <property type="match status" value="1"/>
</dbReference>
<proteinExistence type="inferred from homology"/>
<protein>
    <recommendedName>
        <fullName evidence="8">Cyclin-L1</fullName>
    </recommendedName>
</protein>
<organism evidence="6 7">
    <name type="scientific">Drosophila rubida</name>
    <dbReference type="NCBI Taxonomy" id="30044"/>
    <lineage>
        <taxon>Eukaryota</taxon>
        <taxon>Metazoa</taxon>
        <taxon>Ecdysozoa</taxon>
        <taxon>Arthropoda</taxon>
        <taxon>Hexapoda</taxon>
        <taxon>Insecta</taxon>
        <taxon>Pterygota</taxon>
        <taxon>Neoptera</taxon>
        <taxon>Endopterygota</taxon>
        <taxon>Diptera</taxon>
        <taxon>Brachycera</taxon>
        <taxon>Muscomorpha</taxon>
        <taxon>Ephydroidea</taxon>
        <taxon>Drosophilidae</taxon>
        <taxon>Drosophila</taxon>
    </lineage>
</organism>
<evidence type="ECO:0000256" key="3">
    <source>
        <dbReference type="SAM" id="MobiDB-lite"/>
    </source>
</evidence>
<reference evidence="6" key="1">
    <citation type="journal article" date="2021" name="Mol. Ecol. Resour.">
        <title>Phylogenomic analyses of the genus Drosophila reveals genomic signals of climate adaptation.</title>
        <authorList>
            <person name="Li F."/>
            <person name="Rane R.V."/>
            <person name="Luria V."/>
            <person name="Xiong Z."/>
            <person name="Chen J."/>
            <person name="Li Z."/>
            <person name="Catullo R.A."/>
            <person name="Griffin P.C."/>
            <person name="Schiffer M."/>
            <person name="Pearce S."/>
            <person name="Lee S.F."/>
            <person name="McElroy K."/>
            <person name="Stocker A."/>
            <person name="Shirriffs J."/>
            <person name="Cockerell F."/>
            <person name="Coppin C."/>
            <person name="Sgro C.M."/>
            <person name="Karger A."/>
            <person name="Cain J.W."/>
            <person name="Weber J.A."/>
            <person name="Santpere G."/>
            <person name="Kirschner M.W."/>
            <person name="Hoffmann A.A."/>
            <person name="Oakeshott J.G."/>
            <person name="Zhang G."/>
        </authorList>
    </citation>
    <scope>NUCLEOTIDE SEQUENCE</scope>
    <source>
        <strain evidence="6">BGI-SZ-2011g</strain>
    </source>
</reference>
<feature type="compositionally biased region" description="Basic residues" evidence="3">
    <location>
        <begin position="406"/>
        <end position="436"/>
    </location>
</feature>
<feature type="region of interest" description="Disordered" evidence="3">
    <location>
        <begin position="381"/>
        <end position="588"/>
    </location>
</feature>
<keyword evidence="1 2" id="KW-0195">Cyclin</keyword>
<feature type="domain" description="Cyclin C-terminal" evidence="5">
    <location>
        <begin position="243"/>
        <end position="370"/>
    </location>
</feature>
<comment type="caution">
    <text evidence="6">The sequence shown here is derived from an EMBL/GenBank/DDBJ whole genome shotgun (WGS) entry which is preliminary data.</text>
</comment>
<evidence type="ECO:0008006" key="8">
    <source>
        <dbReference type="Google" id="ProtNLM"/>
    </source>
</evidence>
<comment type="similarity">
    <text evidence="2">Belongs to the cyclin family.</text>
</comment>
<dbReference type="Proteomes" id="UP001200034">
    <property type="component" value="Unassembled WGS sequence"/>
</dbReference>
<dbReference type="SMART" id="SM01332">
    <property type="entry name" value="Cyclin_C"/>
    <property type="match status" value="1"/>
</dbReference>
<evidence type="ECO:0000259" key="5">
    <source>
        <dbReference type="SMART" id="SM01332"/>
    </source>
</evidence>
<feature type="domain" description="Cyclin-like" evidence="4">
    <location>
        <begin position="132"/>
        <end position="234"/>
    </location>
</feature>
<feature type="compositionally biased region" description="Basic and acidic residues" evidence="3">
    <location>
        <begin position="73"/>
        <end position="82"/>
    </location>
</feature>
<feature type="compositionally biased region" description="Low complexity" evidence="3">
    <location>
        <begin position="49"/>
        <end position="59"/>
    </location>
</feature>
<dbReference type="InterPro" id="IPR006671">
    <property type="entry name" value="Cyclin_N"/>
</dbReference>
<dbReference type="GO" id="GO:0016538">
    <property type="term" value="F:cyclin-dependent protein serine/threonine kinase regulator activity"/>
    <property type="evidence" value="ECO:0007669"/>
    <property type="project" value="InterPro"/>
</dbReference>
<gene>
    <name evidence="6" type="ORF">KR093_002879</name>
</gene>
<sequence>MASRGGTTIITATTGVIHSSVVTSTATALQMITNVLTVSSVHSNNNTVNISNNTNSSSAGGAGAAGGGAAAAHDGHANDADNGKPMYPRLFNKIVLTLENSLIPEEKIDVTPSSQDGLDHETEKDLRILGCELIQTAGILLRLPQVAMATGQVLFQRFFYSKSFVRHNMETVAMSCVCLASKIEEAPRRIRDVINVFHHIKQVRAQKEITSMVLDHYYTNLKTQVIKAERRVLKELGFCVHVKHPHKLIVMYLQVLQYEKHEKLMQMSWNFMNDSLRTDVFMRYTPEAIACACIYLSARKLNIPLPHSPPWFGIFRVPMANITDICYRVMELYTRAKPVVEKLEAAVEELKKRYIDARNKTKEANTPPAVITVDRNNGSHNAWGGFIQRAVPLPTEKSPKKDSRSRSRSRSRTQSRTPRSRSRSRSPSRDRNKKSHRERDRERERERERDRERERERDRDRSRSSRSRSRSLPKHKKKSRHYSRSPTRSSSPHSKHRKRKSSRDRSDYYVKKERSSNTGSNNISDSDKYRNSSSNSGKSHSRYSSHRSSGGGGGGGGGVGGGGGGGGVGNNRGVHKHRERERSRDRKR</sequence>
<evidence type="ECO:0000256" key="2">
    <source>
        <dbReference type="RuleBase" id="RU000383"/>
    </source>
</evidence>
<dbReference type="GO" id="GO:0006357">
    <property type="term" value="P:regulation of transcription by RNA polymerase II"/>
    <property type="evidence" value="ECO:0007669"/>
    <property type="project" value="InterPro"/>
</dbReference>
<evidence type="ECO:0000313" key="7">
    <source>
        <dbReference type="Proteomes" id="UP001200034"/>
    </source>
</evidence>
<feature type="compositionally biased region" description="Basic residues" evidence="3">
    <location>
        <begin position="493"/>
        <end position="502"/>
    </location>
</feature>
<dbReference type="SMART" id="SM00385">
    <property type="entry name" value="CYCLIN"/>
    <property type="match status" value="2"/>
</dbReference>
<dbReference type="InterPro" id="IPR043198">
    <property type="entry name" value="Cyclin/Ssn8"/>
</dbReference>
<dbReference type="PIRSF" id="PIRSF036580">
    <property type="entry name" value="Cyclin_L"/>
    <property type="match status" value="1"/>
</dbReference>
<feature type="compositionally biased region" description="Gly residues" evidence="3">
    <location>
        <begin position="549"/>
        <end position="570"/>
    </location>
</feature>
<dbReference type="Gene3D" id="1.10.472.10">
    <property type="entry name" value="Cyclin-like"/>
    <property type="match status" value="2"/>
</dbReference>
<feature type="compositionally biased region" description="Basic and acidic residues" evidence="3">
    <location>
        <begin position="437"/>
        <end position="463"/>
    </location>
</feature>
<dbReference type="FunFam" id="1.10.472.10:FF:000031">
    <property type="entry name" value="cyclin-L1-1-like isoform X1"/>
    <property type="match status" value="1"/>
</dbReference>
<dbReference type="SUPFAM" id="SSF47954">
    <property type="entry name" value="Cyclin-like"/>
    <property type="match status" value="2"/>
</dbReference>
<accession>A0AAD4PR14</accession>
<feature type="compositionally biased region" description="Gly residues" evidence="3">
    <location>
        <begin position="60"/>
        <end position="69"/>
    </location>
</feature>
<dbReference type="CDD" id="cd20589">
    <property type="entry name" value="CYCLIN_CCNL1_rpt1"/>
    <property type="match status" value="1"/>
</dbReference>
<dbReference type="EMBL" id="JAJJHW010000095">
    <property type="protein sequence ID" value="KAH8386848.1"/>
    <property type="molecule type" value="Genomic_DNA"/>
</dbReference>
<dbReference type="Pfam" id="PF00134">
    <property type="entry name" value="Cyclin_N"/>
    <property type="match status" value="1"/>
</dbReference>
<feature type="compositionally biased region" description="Basic and acidic residues" evidence="3">
    <location>
        <begin position="503"/>
        <end position="515"/>
    </location>
</feature>
<dbReference type="InterPro" id="IPR004367">
    <property type="entry name" value="Cyclin_C-dom"/>
</dbReference>
<evidence type="ECO:0000313" key="6">
    <source>
        <dbReference type="EMBL" id="KAH8386848.1"/>
    </source>
</evidence>